<feature type="compositionally biased region" description="Polar residues" evidence="1">
    <location>
        <begin position="150"/>
        <end position="174"/>
    </location>
</feature>
<protein>
    <submittedName>
        <fullName evidence="2">Uncharacterized protein</fullName>
    </submittedName>
</protein>
<evidence type="ECO:0000256" key="1">
    <source>
        <dbReference type="SAM" id="MobiDB-lite"/>
    </source>
</evidence>
<name>A0A5E6P551_PSEFL</name>
<gene>
    <name evidence="2" type="ORF">PS673_00143</name>
</gene>
<proteinExistence type="predicted"/>
<sequence length="174" mass="18738">MSVRVALTSFWRHGIPPKPCGSETARDGGVSADINVGRAGLIASKLAPTGFSGAHKCLSHHKTKVGASLLAMAECQPVSMLDVPASSRASSLPQVSVAPTNACHTTKQRWERACSRWRSVSQYQCWTCRSHREQARSHRTRRLASRSAGIRQNTTFATSNGSHSSRSTPATPPC</sequence>
<evidence type="ECO:0000313" key="2">
    <source>
        <dbReference type="EMBL" id="VVM38366.1"/>
    </source>
</evidence>
<dbReference type="Proteomes" id="UP000344274">
    <property type="component" value="Unassembled WGS sequence"/>
</dbReference>
<dbReference type="EMBL" id="CABVHB010000001">
    <property type="protein sequence ID" value="VVM38366.1"/>
    <property type="molecule type" value="Genomic_DNA"/>
</dbReference>
<feature type="region of interest" description="Disordered" evidence="1">
    <location>
        <begin position="136"/>
        <end position="174"/>
    </location>
</feature>
<reference evidence="2 3" key="1">
    <citation type="submission" date="2019-09" db="EMBL/GenBank/DDBJ databases">
        <authorList>
            <person name="Chandra G."/>
            <person name="Truman W A."/>
        </authorList>
    </citation>
    <scope>NUCLEOTIDE SEQUENCE [LARGE SCALE GENOMIC DNA]</scope>
    <source>
        <strain evidence="2">PS673</strain>
    </source>
</reference>
<evidence type="ECO:0000313" key="3">
    <source>
        <dbReference type="Proteomes" id="UP000344274"/>
    </source>
</evidence>
<dbReference type="AlphaFoldDB" id="A0A5E6P551"/>
<organism evidence="2 3">
    <name type="scientific">Pseudomonas fluorescens</name>
    <dbReference type="NCBI Taxonomy" id="294"/>
    <lineage>
        <taxon>Bacteria</taxon>
        <taxon>Pseudomonadati</taxon>
        <taxon>Pseudomonadota</taxon>
        <taxon>Gammaproteobacteria</taxon>
        <taxon>Pseudomonadales</taxon>
        <taxon>Pseudomonadaceae</taxon>
        <taxon>Pseudomonas</taxon>
    </lineage>
</organism>
<accession>A0A5E6P551</accession>